<keyword evidence="2" id="KW-1185">Reference proteome</keyword>
<reference evidence="1 2" key="2">
    <citation type="journal article" date="2022" name="Mol. Ecol. Resour.">
        <title>The genomes of chicory, endive, great burdock and yacon provide insights into Asteraceae paleo-polyploidization history and plant inulin production.</title>
        <authorList>
            <person name="Fan W."/>
            <person name="Wang S."/>
            <person name="Wang H."/>
            <person name="Wang A."/>
            <person name="Jiang F."/>
            <person name="Liu H."/>
            <person name="Zhao H."/>
            <person name="Xu D."/>
            <person name="Zhang Y."/>
        </authorList>
    </citation>
    <scope>NUCLEOTIDE SEQUENCE [LARGE SCALE GENOMIC DNA]</scope>
    <source>
        <strain evidence="2">cv. Punajuju</strain>
        <tissue evidence="1">Leaves</tissue>
    </source>
</reference>
<dbReference type="EMBL" id="CM042010">
    <property type="protein sequence ID" value="KAI3777989.1"/>
    <property type="molecule type" value="Genomic_DNA"/>
</dbReference>
<accession>A0ACB9G381</accession>
<gene>
    <name evidence="1" type="ORF">L2E82_06925</name>
</gene>
<protein>
    <submittedName>
        <fullName evidence="1">Uncharacterized protein</fullName>
    </submittedName>
</protein>
<organism evidence="1 2">
    <name type="scientific">Cichorium intybus</name>
    <name type="common">Chicory</name>
    <dbReference type="NCBI Taxonomy" id="13427"/>
    <lineage>
        <taxon>Eukaryota</taxon>
        <taxon>Viridiplantae</taxon>
        <taxon>Streptophyta</taxon>
        <taxon>Embryophyta</taxon>
        <taxon>Tracheophyta</taxon>
        <taxon>Spermatophyta</taxon>
        <taxon>Magnoliopsida</taxon>
        <taxon>eudicotyledons</taxon>
        <taxon>Gunneridae</taxon>
        <taxon>Pentapetalae</taxon>
        <taxon>asterids</taxon>
        <taxon>campanulids</taxon>
        <taxon>Asterales</taxon>
        <taxon>Asteraceae</taxon>
        <taxon>Cichorioideae</taxon>
        <taxon>Cichorieae</taxon>
        <taxon>Cichoriinae</taxon>
        <taxon>Cichorium</taxon>
    </lineage>
</organism>
<proteinExistence type="predicted"/>
<comment type="caution">
    <text evidence="1">The sequence shown here is derived from an EMBL/GenBank/DDBJ whole genome shotgun (WGS) entry which is preliminary data.</text>
</comment>
<reference evidence="2" key="1">
    <citation type="journal article" date="2022" name="Mol. Ecol. Resour.">
        <title>The genomes of chicory, endive, great burdock and yacon provide insights into Asteraceae palaeo-polyploidization history and plant inulin production.</title>
        <authorList>
            <person name="Fan W."/>
            <person name="Wang S."/>
            <person name="Wang H."/>
            <person name="Wang A."/>
            <person name="Jiang F."/>
            <person name="Liu H."/>
            <person name="Zhao H."/>
            <person name="Xu D."/>
            <person name="Zhang Y."/>
        </authorList>
    </citation>
    <scope>NUCLEOTIDE SEQUENCE [LARGE SCALE GENOMIC DNA]</scope>
    <source>
        <strain evidence="2">cv. Punajuju</strain>
    </source>
</reference>
<name>A0ACB9G381_CICIN</name>
<evidence type="ECO:0000313" key="1">
    <source>
        <dbReference type="EMBL" id="KAI3777989.1"/>
    </source>
</evidence>
<evidence type="ECO:0000313" key="2">
    <source>
        <dbReference type="Proteomes" id="UP001055811"/>
    </source>
</evidence>
<dbReference type="Proteomes" id="UP001055811">
    <property type="component" value="Linkage Group LG02"/>
</dbReference>
<sequence length="124" mass="13520">MSLTPPRLCLFVFFAVAPPTPVTARSVNPDFLFGFDKEYSLNYTEPLKNPDDTDTVVSPPGNVSPLDAVPVQIQEILAQVSYNSTMQIQPVVYGFIPLMSSVTQEQANIPMGGSPLSYDVVELP</sequence>